<feature type="domain" description="WsaF N-terminal" evidence="2">
    <location>
        <begin position="220"/>
        <end position="278"/>
    </location>
</feature>
<comment type="caution">
    <text evidence="4">The sequence shown here is derived from an EMBL/GenBank/DDBJ whole genome shotgun (WGS) entry which is preliminary data.</text>
</comment>
<dbReference type="InterPro" id="IPR048510">
    <property type="entry name" value="WsaF_N"/>
</dbReference>
<accession>A0A024H859</accession>
<dbReference type="STRING" id="861266.ARTSIC4J27_4365"/>
<evidence type="ECO:0000256" key="1">
    <source>
        <dbReference type="SAM" id="MobiDB-lite"/>
    </source>
</evidence>
<evidence type="ECO:0000259" key="3">
    <source>
        <dbReference type="Pfam" id="PF22772"/>
    </source>
</evidence>
<dbReference type="Pfam" id="PF22772">
    <property type="entry name" value="WsaF_C"/>
    <property type="match status" value="1"/>
</dbReference>
<evidence type="ECO:0000313" key="5">
    <source>
        <dbReference type="Proteomes" id="UP000035722"/>
    </source>
</evidence>
<dbReference type="GO" id="GO:0016740">
    <property type="term" value="F:transferase activity"/>
    <property type="evidence" value="ECO:0007669"/>
    <property type="project" value="UniProtKB-KW"/>
</dbReference>
<dbReference type="Proteomes" id="UP000035722">
    <property type="component" value="Unassembled WGS sequence"/>
</dbReference>
<dbReference type="EMBL" id="CAQI01000059">
    <property type="protein sequence ID" value="CCQ48360.1"/>
    <property type="molecule type" value="Genomic_DNA"/>
</dbReference>
<dbReference type="SUPFAM" id="SSF53756">
    <property type="entry name" value="UDP-Glycosyltransferase/glycogen phosphorylase"/>
    <property type="match status" value="1"/>
</dbReference>
<sequence length="492" mass="54184">MLQRMMCPRRSSTPRPPMRSSATYVFGGAIRHASRVLARQTSGKVCSPPTIPWIAISAIGFAGRLGGVMESRSAARGTETPFGGPAHLRSRYAQVRKIVQETGFDGLRRRLLRRAIHSVGPVEEPFPLFGRDVADSTALKPPLFAPPSDTSRLRLGWIMTPPALGSGGHTTLLRLVEGLERAGHECHVFLYDRFHGDIRRHAATIAAMRPRIRAQVHDVTAGMPAMDGWVATSWQTAHVLASHPEASGSRFYLVQDFEPDFYPKGSMYSLAEDTYRFGFTGITAGRWLAGKLEHEYGMRCYFFEFGADCDVYFPTANTTRDGVVFYTKPNVARRGHELGMLALARFHRLRPEATIHIFGEHLQPQAFPFVNHGKTPPQVLNGIYNSCRVGLSLSFTNVSLVPWEFLASGMLPVVNDAEHNRVVLDVDKVMWTPPSPVGIAETMDHAFGMHGGHDFAAKLSASVLGASWDTAAETVQAVLERVMASPASPQTH</sequence>
<feature type="domain" description="WsaF C-terminal" evidence="3">
    <location>
        <begin position="323"/>
        <end position="443"/>
    </location>
</feature>
<protein>
    <submittedName>
        <fullName evidence="4">Glycosyl transferase group 1</fullName>
    </submittedName>
</protein>
<dbReference type="InterPro" id="IPR055050">
    <property type="entry name" value="WsaF_C"/>
</dbReference>
<keyword evidence="4" id="KW-0808">Transferase</keyword>
<dbReference type="GO" id="GO:0030247">
    <property type="term" value="F:polysaccharide binding"/>
    <property type="evidence" value="ECO:0007669"/>
    <property type="project" value="InterPro"/>
</dbReference>
<reference evidence="5" key="1">
    <citation type="journal article" date="2014" name="Genome Announc.">
        <title>Genome Sequence of Arthrobacter siccitolerans 4J27, a Xeroprotectant-Producing Desiccation-Tolerant Microorganism.</title>
        <authorList>
            <person name="Manzanera M."/>
            <person name="Santa-Cruz-Calvo L."/>
            <person name="Vilchez J.I."/>
            <person name="Garcia-Fontana C."/>
            <person name="Silva-Castro G.A."/>
            <person name="Calvo C."/>
            <person name="Gonzalez-Lopez J."/>
        </authorList>
    </citation>
    <scope>NUCLEOTIDE SEQUENCE [LARGE SCALE GENOMIC DNA]</scope>
    <source>
        <strain evidence="5">4J27</strain>
    </source>
</reference>
<gene>
    <name evidence="4" type="ORF">ARTSIC4J27_4365</name>
</gene>
<evidence type="ECO:0000259" key="2">
    <source>
        <dbReference type="Pfam" id="PF21374"/>
    </source>
</evidence>
<evidence type="ECO:0000313" key="4">
    <source>
        <dbReference type="EMBL" id="CCQ48360.1"/>
    </source>
</evidence>
<dbReference type="AlphaFoldDB" id="A0A024H859"/>
<proteinExistence type="predicted"/>
<name>A0A024H859_9MICC</name>
<dbReference type="Pfam" id="PF21374">
    <property type="entry name" value="WsaF_N"/>
    <property type="match status" value="1"/>
</dbReference>
<organism evidence="4 5">
    <name type="scientific">Pseudarthrobacter siccitolerans</name>
    <dbReference type="NCBI Taxonomy" id="861266"/>
    <lineage>
        <taxon>Bacteria</taxon>
        <taxon>Bacillati</taxon>
        <taxon>Actinomycetota</taxon>
        <taxon>Actinomycetes</taxon>
        <taxon>Micrococcales</taxon>
        <taxon>Micrococcaceae</taxon>
        <taxon>Pseudarthrobacter</taxon>
    </lineage>
</organism>
<dbReference type="Gene3D" id="3.40.50.11090">
    <property type="match status" value="1"/>
</dbReference>
<feature type="region of interest" description="Disordered" evidence="1">
    <location>
        <begin position="1"/>
        <end position="20"/>
    </location>
</feature>
<keyword evidence="5" id="KW-1185">Reference proteome</keyword>
<dbReference type="Gene3D" id="3.40.50.2000">
    <property type="entry name" value="Glycogen Phosphorylase B"/>
    <property type="match status" value="1"/>
</dbReference>